<evidence type="ECO:0000259" key="9">
    <source>
        <dbReference type="PROSITE" id="PS50850"/>
    </source>
</evidence>
<feature type="transmembrane region" description="Helical" evidence="8">
    <location>
        <begin position="167"/>
        <end position="185"/>
    </location>
</feature>
<dbReference type="FunFam" id="1.20.1720.10:FF:000013">
    <property type="entry name" value="Related to multidrug resistance proteins"/>
    <property type="match status" value="1"/>
</dbReference>
<feature type="region of interest" description="Disordered" evidence="7">
    <location>
        <begin position="602"/>
        <end position="669"/>
    </location>
</feature>
<name>A0A0P1BPR1_9BASI</name>
<dbReference type="PROSITE" id="PS50850">
    <property type="entry name" value="MFS"/>
    <property type="match status" value="1"/>
</dbReference>
<dbReference type="PRINTS" id="PR01036">
    <property type="entry name" value="TCRTETB"/>
</dbReference>
<proteinExistence type="inferred from homology"/>
<keyword evidence="3" id="KW-0813">Transport</keyword>
<dbReference type="STRING" id="401625.A0A0P1BPR1"/>
<protein>
    <submittedName>
        <fullName evidence="10">Predicted transporter (Major facilitator superfamily)</fullName>
    </submittedName>
</protein>
<comment type="subcellular location">
    <subcellularLocation>
        <location evidence="1">Endomembrane system</location>
        <topology evidence="1">Multi-pass membrane protein</topology>
    </subcellularLocation>
</comment>
<dbReference type="AlphaFoldDB" id="A0A0P1BPR1"/>
<feature type="transmembrane region" description="Helical" evidence="8">
    <location>
        <begin position="388"/>
        <end position="407"/>
    </location>
</feature>
<dbReference type="GO" id="GO:0022857">
    <property type="term" value="F:transmembrane transporter activity"/>
    <property type="evidence" value="ECO:0007669"/>
    <property type="project" value="InterPro"/>
</dbReference>
<organism evidence="10 11">
    <name type="scientific">Ceraceosorus bombacis</name>
    <dbReference type="NCBI Taxonomy" id="401625"/>
    <lineage>
        <taxon>Eukaryota</taxon>
        <taxon>Fungi</taxon>
        <taxon>Dikarya</taxon>
        <taxon>Basidiomycota</taxon>
        <taxon>Ustilaginomycotina</taxon>
        <taxon>Exobasidiomycetes</taxon>
        <taxon>Ceraceosorales</taxon>
        <taxon>Ceraceosoraceae</taxon>
        <taxon>Ceraceosorus</taxon>
    </lineage>
</organism>
<accession>A0A0P1BPR1</accession>
<feature type="domain" description="Major facilitator superfamily (MFS) profile" evidence="9">
    <location>
        <begin position="102"/>
        <end position="597"/>
    </location>
</feature>
<feature type="compositionally biased region" description="Basic and acidic residues" evidence="7">
    <location>
        <begin position="602"/>
        <end position="619"/>
    </location>
</feature>
<feature type="transmembrane region" description="Helical" evidence="8">
    <location>
        <begin position="225"/>
        <end position="247"/>
    </location>
</feature>
<dbReference type="GO" id="GO:0005886">
    <property type="term" value="C:plasma membrane"/>
    <property type="evidence" value="ECO:0007669"/>
    <property type="project" value="TreeGrafter"/>
</dbReference>
<keyword evidence="6 8" id="KW-0472">Membrane</keyword>
<dbReference type="InterPro" id="IPR020846">
    <property type="entry name" value="MFS_dom"/>
</dbReference>
<feature type="compositionally biased region" description="Low complexity" evidence="7">
    <location>
        <begin position="648"/>
        <end position="662"/>
    </location>
</feature>
<dbReference type="GO" id="GO:0012505">
    <property type="term" value="C:endomembrane system"/>
    <property type="evidence" value="ECO:0007669"/>
    <property type="project" value="UniProtKB-SubCell"/>
</dbReference>
<evidence type="ECO:0000256" key="7">
    <source>
        <dbReference type="SAM" id="MobiDB-lite"/>
    </source>
</evidence>
<feature type="compositionally biased region" description="Basic and acidic residues" evidence="7">
    <location>
        <begin position="1"/>
        <end position="17"/>
    </location>
</feature>
<feature type="transmembrane region" description="Helical" evidence="8">
    <location>
        <begin position="458"/>
        <end position="477"/>
    </location>
</feature>
<feature type="transmembrane region" description="Helical" evidence="8">
    <location>
        <begin position="324"/>
        <end position="341"/>
    </location>
</feature>
<evidence type="ECO:0000256" key="3">
    <source>
        <dbReference type="ARBA" id="ARBA00022448"/>
    </source>
</evidence>
<dbReference type="InterPro" id="IPR011701">
    <property type="entry name" value="MFS"/>
</dbReference>
<evidence type="ECO:0000256" key="1">
    <source>
        <dbReference type="ARBA" id="ARBA00004127"/>
    </source>
</evidence>
<dbReference type="Gene3D" id="1.20.1250.20">
    <property type="entry name" value="MFS general substrate transporter like domains"/>
    <property type="match status" value="1"/>
</dbReference>
<sequence>MLTEQQPKDCVDRRDGAQPDYDPGSTADDHGEHDTATLSEATHAEACDNERNLKDDAVAAGDVEAGPAMPAAASSAVGGNEAEKYVPTEQTNYVPRRQIIIIFFVLAASTMCSLLDQSTLAVAIPIISSELGSGTQRAWISSAYFLTSTSFQLLYGRISDICGRKNCLLGCVVIFFFGSLASSLARTTTQLAIFRAFTGIGGGGLITLSQVVISDVVSLRQRGTYQGILGAVVAVFNGVGPIIGGAFASKASWRDIFRLQLPLSAFSFAMVFFFLPTKKVHGSAKAKFKAIDWVGAILTLASSLLIVLGLTWRGGEHPWSSSWVLGPLIVGGSVAVVFCLWEWKGTRLPLMPLQLFRKRIIVGGMICQLINGWVFLVQIFYITQFYQLVFGYPAIIAAALIIPLTVVQTLSSTASGLILSWTGTYRWNLLVGWIVWSVAMGLFSTLREGDGKGKQIGYGLLAGVGVGNTLSISLVAMQGAVERKDQAVTTAARNFFRNLGGSLGLAVAATIINNVTVSALQPLGWSTERIKQVLNDPSALLQSSLGGSDSNAAPLSAEELSQLREAYRQGFSNNFYLLAALTAAAFFVTLFLIPQRSVDRSDDQALRDQAKKELDEKKQTRNAKNFSGETSPVQSASDAQGSSHPRAAEATESQASTSTPAAVLDAGTR</sequence>
<feature type="transmembrane region" description="Helical" evidence="8">
    <location>
        <begin position="99"/>
        <end position="126"/>
    </location>
</feature>
<feature type="region of interest" description="Disordered" evidence="7">
    <location>
        <begin position="1"/>
        <end position="33"/>
    </location>
</feature>
<feature type="transmembrane region" description="Helical" evidence="8">
    <location>
        <begin position="498"/>
        <end position="520"/>
    </location>
</feature>
<reference evidence="11" key="1">
    <citation type="submission" date="2014-09" db="EMBL/GenBank/DDBJ databases">
        <authorList>
            <person name="Sharma Rahul"/>
            <person name="Thines Marco"/>
        </authorList>
    </citation>
    <scope>NUCLEOTIDE SEQUENCE [LARGE SCALE GENOMIC DNA]</scope>
</reference>
<feature type="compositionally biased region" description="Polar residues" evidence="7">
    <location>
        <begin position="622"/>
        <end position="643"/>
    </location>
</feature>
<evidence type="ECO:0000256" key="8">
    <source>
        <dbReference type="SAM" id="Phobius"/>
    </source>
</evidence>
<feature type="transmembrane region" description="Helical" evidence="8">
    <location>
        <begin position="138"/>
        <end position="155"/>
    </location>
</feature>
<dbReference type="Pfam" id="PF07690">
    <property type="entry name" value="MFS_1"/>
    <property type="match status" value="1"/>
</dbReference>
<feature type="transmembrane region" description="Helical" evidence="8">
    <location>
        <begin position="290"/>
        <end position="312"/>
    </location>
</feature>
<dbReference type="EMBL" id="CCYA01000275">
    <property type="protein sequence ID" value="CEH18566.1"/>
    <property type="molecule type" value="Genomic_DNA"/>
</dbReference>
<feature type="transmembrane region" description="Helical" evidence="8">
    <location>
        <begin position="575"/>
        <end position="593"/>
    </location>
</feature>
<keyword evidence="5 8" id="KW-1133">Transmembrane helix</keyword>
<feature type="transmembrane region" description="Helical" evidence="8">
    <location>
        <begin position="361"/>
        <end position="382"/>
    </location>
</feature>
<dbReference type="Proteomes" id="UP000054845">
    <property type="component" value="Unassembled WGS sequence"/>
</dbReference>
<feature type="transmembrane region" description="Helical" evidence="8">
    <location>
        <begin position="259"/>
        <end position="278"/>
    </location>
</feature>
<dbReference type="SUPFAM" id="SSF103473">
    <property type="entry name" value="MFS general substrate transporter"/>
    <property type="match status" value="1"/>
</dbReference>
<feature type="transmembrane region" description="Helical" evidence="8">
    <location>
        <begin position="427"/>
        <end position="446"/>
    </location>
</feature>
<dbReference type="Gene3D" id="1.20.1720.10">
    <property type="entry name" value="Multidrug resistance protein D"/>
    <property type="match status" value="1"/>
</dbReference>
<keyword evidence="11" id="KW-1185">Reference proteome</keyword>
<evidence type="ECO:0000313" key="11">
    <source>
        <dbReference type="Proteomes" id="UP000054845"/>
    </source>
</evidence>
<keyword evidence="4 8" id="KW-0812">Transmembrane</keyword>
<dbReference type="OrthoDB" id="10021397at2759"/>
<dbReference type="PANTHER" id="PTHR23501:SF189">
    <property type="entry name" value="DRUG TRANSPORTER, PUTATIVE (AFU_ORTHOLOGUE AFUA_4G03920)-RELATED"/>
    <property type="match status" value="1"/>
</dbReference>
<evidence type="ECO:0000256" key="2">
    <source>
        <dbReference type="ARBA" id="ARBA00008335"/>
    </source>
</evidence>
<evidence type="ECO:0000256" key="5">
    <source>
        <dbReference type="ARBA" id="ARBA00022989"/>
    </source>
</evidence>
<evidence type="ECO:0000313" key="10">
    <source>
        <dbReference type="EMBL" id="CEH18566.1"/>
    </source>
</evidence>
<dbReference type="InterPro" id="IPR036259">
    <property type="entry name" value="MFS_trans_sf"/>
</dbReference>
<feature type="transmembrane region" description="Helical" evidence="8">
    <location>
        <begin position="191"/>
        <end position="213"/>
    </location>
</feature>
<evidence type="ECO:0000256" key="6">
    <source>
        <dbReference type="ARBA" id="ARBA00023136"/>
    </source>
</evidence>
<comment type="similarity">
    <text evidence="2">Belongs to the major facilitator superfamily.</text>
</comment>
<dbReference type="PANTHER" id="PTHR23501">
    <property type="entry name" value="MAJOR FACILITATOR SUPERFAMILY"/>
    <property type="match status" value="1"/>
</dbReference>
<evidence type="ECO:0000256" key="4">
    <source>
        <dbReference type="ARBA" id="ARBA00022692"/>
    </source>
</evidence>